<dbReference type="RefSeq" id="WP_097059493.1">
    <property type="nucleotide sequence ID" value="NZ_BMLC01000002.1"/>
</dbReference>
<keyword evidence="3" id="KW-1185">Reference proteome</keyword>
<gene>
    <name evidence="2" type="ORF">SAMN06296378_0337</name>
</gene>
<dbReference type="GO" id="GO:0004386">
    <property type="term" value="F:helicase activity"/>
    <property type="evidence" value="ECO:0007669"/>
    <property type="project" value="UniProtKB-KW"/>
</dbReference>
<keyword evidence="2" id="KW-0547">Nucleotide-binding</keyword>
<protein>
    <submittedName>
        <fullName evidence="2">Helicase conserved C-terminal domain-containing protein</fullName>
    </submittedName>
</protein>
<keyword evidence="2" id="KW-0378">Hydrolase</keyword>
<evidence type="ECO:0000313" key="3">
    <source>
        <dbReference type="Proteomes" id="UP000219440"/>
    </source>
</evidence>
<dbReference type="AlphaFoldDB" id="A0A2C8YHJ7"/>
<feature type="domain" description="Helicase XPB/Ssl2 N-terminal" evidence="1">
    <location>
        <begin position="352"/>
        <end position="475"/>
    </location>
</feature>
<keyword evidence="2" id="KW-0067">ATP-binding</keyword>
<name>A0A2C8YHJ7_9MICO</name>
<keyword evidence="2" id="KW-0347">Helicase</keyword>
<evidence type="ECO:0000313" key="2">
    <source>
        <dbReference type="EMBL" id="SOE49881.1"/>
    </source>
</evidence>
<organism evidence="2 3">
    <name type="scientific">Salinibacterium xinjiangense</name>
    <dbReference type="NCBI Taxonomy" id="386302"/>
    <lineage>
        <taxon>Bacteria</taxon>
        <taxon>Bacillati</taxon>
        <taxon>Actinomycetota</taxon>
        <taxon>Actinomycetes</taxon>
        <taxon>Micrococcales</taxon>
        <taxon>Microbacteriaceae</taxon>
        <taxon>Salinibacterium</taxon>
    </lineage>
</organism>
<dbReference type="EMBL" id="OCST01000001">
    <property type="protein sequence ID" value="SOE49881.1"/>
    <property type="molecule type" value="Genomic_DNA"/>
</dbReference>
<proteinExistence type="predicted"/>
<dbReference type="OrthoDB" id="3415124at2"/>
<dbReference type="Pfam" id="PF13625">
    <property type="entry name" value="Helicase_C_3"/>
    <property type="match status" value="1"/>
</dbReference>
<sequence length="616" mass="65266">MPATDESALALAAQLRALSDAELSALLGAREVRGASIKDFFDLADALLDPDSIQLALGRLDRSALVTLATLSDSDIPVTAQDAAALVTARGAASAAVAAHLAAAARMALVTRADDRYAVPTAVAQQLKGWPALGLPTLDELQATPASAALVPVSQTEVRVTDAGSAEHAFATSTSIVELISELQHESARELARGGVALPDSKRLAASMGVDIERVPELLDIANRAGLVALDSGRWMPTSASADWLSGSSGQRWARLASAWLERLPADIRVILGHRAHAVWGDQLQEYVDWLFPAGGEHMRERVLIYTRDAQLLGITSDHVPSTPGTALITEGPETAAAAMVALFPPEVTQVYLQHDLSIVSPGPLAPAVDARLRTMADVEGRALASTYRVSTSSIYRAMAVGETVQSIRKFLSGISLTGIPQPLEYLIAEAGNRYGLVRVAAMDGGRASVRSTEESMMRTLLVDHGISSLGLTRVGDRLISRFDQELVFWSLSEARYPVTAENANGDVIVLKRPTAARAAPAETVDTTASLIERLRLGSSSDPDVTGAAWLLRQLDVAIKGKVTITVTVQLNDGSTTDFQLEPASVAGGRLRALDRKADIERTLPLSKIVSVSSAR</sequence>
<accession>A0A2C8YHJ7</accession>
<reference evidence="2 3" key="1">
    <citation type="submission" date="2017-09" db="EMBL/GenBank/DDBJ databases">
        <authorList>
            <person name="Ehlers B."/>
            <person name="Leendertz F.H."/>
        </authorList>
    </citation>
    <scope>NUCLEOTIDE SEQUENCE [LARGE SCALE GENOMIC DNA]</scope>
    <source>
        <strain evidence="2 3">CGMCC 1.05381</strain>
    </source>
</reference>
<evidence type="ECO:0000259" key="1">
    <source>
        <dbReference type="Pfam" id="PF13625"/>
    </source>
</evidence>
<dbReference type="InterPro" id="IPR032830">
    <property type="entry name" value="XPB/Ssl2_N"/>
</dbReference>
<dbReference type="Proteomes" id="UP000219440">
    <property type="component" value="Unassembled WGS sequence"/>
</dbReference>